<dbReference type="PANTHER" id="PTHR24038">
    <property type="entry name" value="STABILIN"/>
    <property type="match status" value="1"/>
</dbReference>
<dbReference type="OrthoDB" id="286301at2759"/>
<keyword evidence="5" id="KW-0245">EGF-like domain</keyword>
<keyword evidence="2" id="KW-0472">Membrane</keyword>
<dbReference type="GO" id="GO:0016020">
    <property type="term" value="C:membrane"/>
    <property type="evidence" value="ECO:0007669"/>
    <property type="project" value="UniProtKB-SubCell"/>
</dbReference>
<comment type="caution">
    <text evidence="5">Lacks conserved residue(s) required for the propagation of feature annotation.</text>
</comment>
<dbReference type="Proteomes" id="UP000314294">
    <property type="component" value="Unassembled WGS sequence"/>
</dbReference>
<feature type="domain" description="EGF-like" evidence="8">
    <location>
        <begin position="59"/>
        <end position="99"/>
    </location>
</feature>
<evidence type="ECO:0000256" key="6">
    <source>
        <dbReference type="SAM" id="MobiDB-lite"/>
    </source>
</evidence>
<keyword evidence="7" id="KW-0732">Signal</keyword>
<proteinExistence type="predicted"/>
<feature type="region of interest" description="Disordered" evidence="6">
    <location>
        <begin position="112"/>
        <end position="132"/>
    </location>
</feature>
<dbReference type="AlphaFoldDB" id="A0A4Z2H7E0"/>
<evidence type="ECO:0000313" key="10">
    <source>
        <dbReference type="Proteomes" id="UP000314294"/>
    </source>
</evidence>
<dbReference type="PANTHER" id="PTHR24038:SF8">
    <property type="entry name" value="STABILIN-1"/>
    <property type="match status" value="1"/>
</dbReference>
<sequence length="168" mass="18046">MLFVKVWLTHLWSRLQAGHQIGCDYVASPLRPTLSKGCAKFCNATKTVAQCCTGFYGPDCRPCIGGFQHPCYDKGTCFDGIHGNGSCSCQPGLKGVACHICADPSKHGEHCDEGSASSPAEQPPHRPPATLHTLYPVGSHTHTHAHTRALDTGNMAVQRVCVWGCWTG</sequence>
<protein>
    <submittedName>
        <fullName evidence="9">Stabilin-1</fullName>
    </submittedName>
</protein>
<feature type="signal peptide" evidence="7">
    <location>
        <begin position="1"/>
        <end position="17"/>
    </location>
</feature>
<feature type="disulfide bond" evidence="5">
    <location>
        <begin position="89"/>
        <end position="98"/>
    </location>
</feature>
<evidence type="ECO:0000256" key="1">
    <source>
        <dbReference type="ARBA" id="ARBA00004370"/>
    </source>
</evidence>
<comment type="caution">
    <text evidence="9">The sequence shown here is derived from an EMBL/GenBank/DDBJ whole genome shotgun (WGS) entry which is preliminary data.</text>
</comment>
<dbReference type="PROSITE" id="PS50026">
    <property type="entry name" value="EGF_3"/>
    <property type="match status" value="1"/>
</dbReference>
<evidence type="ECO:0000256" key="5">
    <source>
        <dbReference type="PROSITE-ProRule" id="PRU00076"/>
    </source>
</evidence>
<evidence type="ECO:0000256" key="3">
    <source>
        <dbReference type="ARBA" id="ARBA00023157"/>
    </source>
</evidence>
<keyword evidence="4" id="KW-0325">Glycoprotein</keyword>
<evidence type="ECO:0000313" key="9">
    <source>
        <dbReference type="EMBL" id="TNN60744.1"/>
    </source>
</evidence>
<name>A0A4Z2H7E0_9TELE</name>
<evidence type="ECO:0000259" key="8">
    <source>
        <dbReference type="PROSITE" id="PS50026"/>
    </source>
</evidence>
<feature type="chain" id="PRO_5021229529" evidence="7">
    <location>
        <begin position="18"/>
        <end position="168"/>
    </location>
</feature>
<reference evidence="9 10" key="1">
    <citation type="submission" date="2019-03" db="EMBL/GenBank/DDBJ databases">
        <title>First draft genome of Liparis tanakae, snailfish: a comprehensive survey of snailfish specific genes.</title>
        <authorList>
            <person name="Kim W."/>
            <person name="Song I."/>
            <person name="Jeong J.-H."/>
            <person name="Kim D."/>
            <person name="Kim S."/>
            <person name="Ryu S."/>
            <person name="Song J.Y."/>
            <person name="Lee S.K."/>
        </authorList>
    </citation>
    <scope>NUCLEOTIDE SEQUENCE [LARGE SCALE GENOMIC DNA]</scope>
    <source>
        <tissue evidence="9">Muscle</tissue>
    </source>
</reference>
<gene>
    <name evidence="9" type="primary">Stab1_0</name>
    <name evidence="9" type="ORF">EYF80_029088</name>
</gene>
<keyword evidence="3 5" id="KW-1015">Disulfide bond</keyword>
<evidence type="ECO:0000256" key="2">
    <source>
        <dbReference type="ARBA" id="ARBA00023136"/>
    </source>
</evidence>
<dbReference type="PROSITE" id="PS00022">
    <property type="entry name" value="EGF_1"/>
    <property type="match status" value="1"/>
</dbReference>
<evidence type="ECO:0000256" key="4">
    <source>
        <dbReference type="ARBA" id="ARBA00023180"/>
    </source>
</evidence>
<keyword evidence="10" id="KW-1185">Reference proteome</keyword>
<evidence type="ECO:0000256" key="7">
    <source>
        <dbReference type="SAM" id="SignalP"/>
    </source>
</evidence>
<comment type="subcellular location">
    <subcellularLocation>
        <location evidence="1">Membrane</location>
    </subcellularLocation>
</comment>
<dbReference type="EMBL" id="SRLO01000329">
    <property type="protein sequence ID" value="TNN60744.1"/>
    <property type="molecule type" value="Genomic_DNA"/>
</dbReference>
<accession>A0A4Z2H7E0</accession>
<organism evidence="9 10">
    <name type="scientific">Liparis tanakae</name>
    <name type="common">Tanaka's snailfish</name>
    <dbReference type="NCBI Taxonomy" id="230148"/>
    <lineage>
        <taxon>Eukaryota</taxon>
        <taxon>Metazoa</taxon>
        <taxon>Chordata</taxon>
        <taxon>Craniata</taxon>
        <taxon>Vertebrata</taxon>
        <taxon>Euteleostomi</taxon>
        <taxon>Actinopterygii</taxon>
        <taxon>Neopterygii</taxon>
        <taxon>Teleostei</taxon>
        <taxon>Neoteleostei</taxon>
        <taxon>Acanthomorphata</taxon>
        <taxon>Eupercaria</taxon>
        <taxon>Perciformes</taxon>
        <taxon>Cottioidei</taxon>
        <taxon>Cottales</taxon>
        <taxon>Liparidae</taxon>
        <taxon>Liparis</taxon>
    </lineage>
</organism>
<dbReference type="InterPro" id="IPR000742">
    <property type="entry name" value="EGF"/>
</dbReference>